<dbReference type="Pfam" id="PF08706">
    <property type="entry name" value="D5_N"/>
    <property type="match status" value="1"/>
</dbReference>
<dbReference type="SMART" id="SM00885">
    <property type="entry name" value="D5_N"/>
    <property type="match status" value="1"/>
</dbReference>
<reference evidence="6 7" key="1">
    <citation type="submission" date="2019-03" db="EMBL/GenBank/DDBJ databases">
        <title>Genomics of glacier-inhabiting Cryobacterium strains.</title>
        <authorList>
            <person name="Liu Q."/>
            <person name="Xin Y.-H."/>
        </authorList>
    </citation>
    <scope>NUCLEOTIDE SEQUENCE [LARGE SCALE GENOMIC DNA]</scope>
    <source>
        <strain evidence="6 7">Hh34</strain>
    </source>
</reference>
<evidence type="ECO:0000259" key="5">
    <source>
        <dbReference type="PROSITE" id="PS51206"/>
    </source>
</evidence>
<dbReference type="Gene3D" id="3.40.50.300">
    <property type="entry name" value="P-loop containing nucleotide triphosphate hydrolases"/>
    <property type="match status" value="1"/>
</dbReference>
<feature type="domain" description="SF3 helicase" evidence="5">
    <location>
        <begin position="548"/>
        <end position="704"/>
    </location>
</feature>
<dbReference type="InterPro" id="IPR014015">
    <property type="entry name" value="Helicase_SF3_DNA-vir"/>
</dbReference>
<proteinExistence type="predicted"/>
<dbReference type="Pfam" id="PF12965">
    <property type="entry name" value="DUF3854"/>
    <property type="match status" value="1"/>
</dbReference>
<dbReference type="PANTHER" id="PTHR35372">
    <property type="entry name" value="ATP BINDING PROTEIN-RELATED"/>
    <property type="match status" value="1"/>
</dbReference>
<accession>A0A4R8VFE6</accession>
<keyword evidence="3" id="KW-0067">ATP-binding</keyword>
<sequence length="843" mass="91451">MRQAHPGSHRREGRETMNTETITTQQAAVSSPEALAFMTPNAERAERNAWLAANARDVAGPGDWNIRNIPTDDFTTHTWPDDSAESFRTATPAHLHYLQWRANSEYVARGRGIHSAVRRDQKIEIEGFGGDALKNMTVEDNDCLVIPMYSLAHGPAHPVLFQVRPDLPRVIVEFEKDETGANKLDKKGQPIPVLGRDKKPKSRSVKFEAPAGAVRGSEVGQLPADVHPYGQRMLDANPAAIIAWTEGVAKADAILSAALREGLSIVPVALTGVTMGYQAGDAESGFAPNPVLTAETVGLIDHVGRTELLFWDADWRTNKNVGGAMVVFAQLLEAAGATVYIVDTPGVTKDRKGGVDDYLHAMLQKGSVTPLADLLATRLVTISSAENVARVYSDDDSGRSERLVDELLEKRSHTFDPTTDSWNSYDAANGIWTAEGRGPNVAHVTKILTERDVADPVRYRNARSAPAIKNAGVIASSDPSIQLRSDECDVDAYLLNTPSGVVDLLTGELLPHGPAYAMRKVTGVGYDPEALSPVWDRFVLQSAGGDVEYVRYIQRFFGMALIGKTVEEVMGMITGGGQNGKSTMLKAITSTIGSYAGTMPAKAFTGDLTDEMLLELQGARLVLAAETGAGNALDEQALKTMTSSDTISGRGLYKCRVTFEPSATMALLTNHRPSIRAQDAATWRRVRIMPFNNIVTEEQKDADLPMKLAAEAAGILRWQVDGALAFGNEGLGTCDVVAEATSSYRASQDFLGGFITECLIVGEPADRIHCRRADLKAAFDAYVFEQGRRTSWTLAAIREGLQERGVLPRIDADFEKRIKGYPTWYGVGLRSTSSAVEKAMPTY</sequence>
<evidence type="ECO:0000256" key="4">
    <source>
        <dbReference type="SAM" id="MobiDB-lite"/>
    </source>
</evidence>
<dbReference type="InterPro" id="IPR045455">
    <property type="entry name" value="NrS-1_pol-like_helicase"/>
</dbReference>
<dbReference type="EMBL" id="SOFE01000029">
    <property type="protein sequence ID" value="TFB81839.1"/>
    <property type="molecule type" value="Genomic_DNA"/>
</dbReference>
<evidence type="ECO:0000313" key="6">
    <source>
        <dbReference type="EMBL" id="TFB81839.1"/>
    </source>
</evidence>
<dbReference type="InterPro" id="IPR051620">
    <property type="entry name" value="ORF904-like_C"/>
</dbReference>
<evidence type="ECO:0000256" key="2">
    <source>
        <dbReference type="ARBA" id="ARBA00022801"/>
    </source>
</evidence>
<gene>
    <name evidence="6" type="ORF">E3O11_16315</name>
</gene>
<dbReference type="InterPro" id="IPR006500">
    <property type="entry name" value="Helicase_put_C_phage/plasmid"/>
</dbReference>
<organism evidence="6 7">
    <name type="scientific">Cryobacterium levicorallinum</name>
    <dbReference type="NCBI Taxonomy" id="995038"/>
    <lineage>
        <taxon>Bacteria</taxon>
        <taxon>Bacillati</taxon>
        <taxon>Actinomycetota</taxon>
        <taxon>Actinomycetes</taxon>
        <taxon>Micrococcales</taxon>
        <taxon>Microbacteriaceae</taxon>
        <taxon>Cryobacterium</taxon>
    </lineage>
</organism>
<name>A0A4R8VFE6_9MICO</name>
<feature type="region of interest" description="Disordered" evidence="4">
    <location>
        <begin position="1"/>
        <end position="26"/>
    </location>
</feature>
<keyword evidence="2" id="KW-0378">Hydrolase</keyword>
<protein>
    <submittedName>
        <fullName evidence="6">DUF3854 domain-containing protein</fullName>
    </submittedName>
</protein>
<comment type="caution">
    <text evidence="6">The sequence shown here is derived from an EMBL/GenBank/DDBJ whole genome shotgun (WGS) entry which is preliminary data.</text>
</comment>
<dbReference type="AlphaFoldDB" id="A0A4R8VFE6"/>
<dbReference type="InterPro" id="IPR014818">
    <property type="entry name" value="Phage/plasmid_primase_P4_C"/>
</dbReference>
<dbReference type="GO" id="GO:0016787">
    <property type="term" value="F:hydrolase activity"/>
    <property type="evidence" value="ECO:0007669"/>
    <property type="project" value="UniProtKB-KW"/>
</dbReference>
<dbReference type="PANTHER" id="PTHR35372:SF2">
    <property type="entry name" value="SF3 HELICASE DOMAIN-CONTAINING PROTEIN"/>
    <property type="match status" value="1"/>
</dbReference>
<dbReference type="GO" id="GO:0005524">
    <property type="term" value="F:ATP binding"/>
    <property type="evidence" value="ECO:0007669"/>
    <property type="project" value="UniProtKB-KW"/>
</dbReference>
<keyword evidence="1" id="KW-0547">Nucleotide-binding</keyword>
<dbReference type="NCBIfam" id="TIGR01613">
    <property type="entry name" value="primase_Cterm"/>
    <property type="match status" value="1"/>
</dbReference>
<evidence type="ECO:0000256" key="3">
    <source>
        <dbReference type="ARBA" id="ARBA00022840"/>
    </source>
</evidence>
<dbReference type="InterPro" id="IPR027417">
    <property type="entry name" value="P-loop_NTPase"/>
</dbReference>
<evidence type="ECO:0000313" key="7">
    <source>
        <dbReference type="Proteomes" id="UP000297963"/>
    </source>
</evidence>
<dbReference type="InterPro" id="IPR024385">
    <property type="entry name" value="DUF3854"/>
</dbReference>
<evidence type="ECO:0000256" key="1">
    <source>
        <dbReference type="ARBA" id="ARBA00022741"/>
    </source>
</evidence>
<dbReference type="PROSITE" id="PS51206">
    <property type="entry name" value="SF3_HELICASE_1"/>
    <property type="match status" value="1"/>
</dbReference>
<dbReference type="Pfam" id="PF19263">
    <property type="entry name" value="DUF5906"/>
    <property type="match status" value="1"/>
</dbReference>
<dbReference type="Proteomes" id="UP000297963">
    <property type="component" value="Unassembled WGS sequence"/>
</dbReference>